<dbReference type="STRING" id="1797197.A2Y75_00225"/>
<feature type="transmembrane region" description="Helical" evidence="1">
    <location>
        <begin position="158"/>
        <end position="176"/>
    </location>
</feature>
<evidence type="ECO:0008006" key="5">
    <source>
        <dbReference type="Google" id="ProtNLM"/>
    </source>
</evidence>
<evidence type="ECO:0000256" key="1">
    <source>
        <dbReference type="SAM" id="Phobius"/>
    </source>
</evidence>
<keyword evidence="1" id="KW-0472">Membrane</keyword>
<dbReference type="EMBL" id="MELK01000019">
    <property type="protein sequence ID" value="OFW58953.1"/>
    <property type="molecule type" value="Genomic_DNA"/>
</dbReference>
<dbReference type="Proteomes" id="UP000177876">
    <property type="component" value="Unassembled WGS sequence"/>
</dbReference>
<sequence length="189" mass="20626">MSRRVASIVLVLAGLAAAFLMMSGSALAAHEVSVEELVANMEQYDGQEVVITGEAVGDLLVQGDYGWVTVNDDAYSVKSLEEGGDFAGYSNWGIGVWAPAGELRQIHILGGYKNKGDTVRVTGIFNRADPEHEGDTDIRATSIELLEAGHPIPHPFQYGKLLIVVILLALVAILWVDRRSRIRRARRKQ</sequence>
<reference evidence="3 4" key="1">
    <citation type="journal article" date="2016" name="Nat. Commun.">
        <title>Thousands of microbial genomes shed light on interconnected biogeochemical processes in an aquifer system.</title>
        <authorList>
            <person name="Anantharaman K."/>
            <person name="Brown C.T."/>
            <person name="Hug L.A."/>
            <person name="Sharon I."/>
            <person name="Castelle C.J."/>
            <person name="Probst A.J."/>
            <person name="Thomas B.C."/>
            <person name="Singh A."/>
            <person name="Wilkins M.J."/>
            <person name="Karaoz U."/>
            <person name="Brodie E.L."/>
            <person name="Williams K.H."/>
            <person name="Hubbard S.S."/>
            <person name="Banfield J.F."/>
        </authorList>
    </citation>
    <scope>NUCLEOTIDE SEQUENCE [LARGE SCALE GENOMIC DNA]</scope>
</reference>
<comment type="caution">
    <text evidence="3">The sequence shown here is derived from an EMBL/GenBank/DDBJ whole genome shotgun (WGS) entry which is preliminary data.</text>
</comment>
<keyword evidence="2" id="KW-0732">Signal</keyword>
<feature type="chain" id="PRO_5009484316" description="DNA-binding protein" evidence="2">
    <location>
        <begin position="29"/>
        <end position="189"/>
    </location>
</feature>
<feature type="signal peptide" evidence="2">
    <location>
        <begin position="1"/>
        <end position="28"/>
    </location>
</feature>
<gene>
    <name evidence="3" type="ORF">A2Y75_00225</name>
</gene>
<evidence type="ECO:0000313" key="4">
    <source>
        <dbReference type="Proteomes" id="UP000177876"/>
    </source>
</evidence>
<proteinExistence type="predicted"/>
<accession>A0A1F2WQ34</accession>
<evidence type="ECO:0000313" key="3">
    <source>
        <dbReference type="EMBL" id="OFW58953.1"/>
    </source>
</evidence>
<protein>
    <recommendedName>
        <fullName evidence="5">DNA-binding protein</fullName>
    </recommendedName>
</protein>
<evidence type="ECO:0000256" key="2">
    <source>
        <dbReference type="SAM" id="SignalP"/>
    </source>
</evidence>
<organism evidence="3 4">
    <name type="scientific">Candidatus Solincola sediminis</name>
    <dbReference type="NCBI Taxonomy" id="1797199"/>
    <lineage>
        <taxon>Bacteria</taxon>
        <taxon>Bacillati</taxon>
        <taxon>Actinomycetota</taxon>
        <taxon>Candidatus Geothermincolia</taxon>
        <taxon>Candidatus Geothermincolales</taxon>
        <taxon>Candidatus Geothermincolaceae</taxon>
        <taxon>Candidatus Solincola</taxon>
    </lineage>
</organism>
<dbReference type="AlphaFoldDB" id="A0A1F2WQ34"/>
<keyword evidence="1" id="KW-0812">Transmembrane</keyword>
<keyword evidence="1" id="KW-1133">Transmembrane helix</keyword>
<name>A0A1F2WQ34_9ACTN</name>